<proteinExistence type="predicted"/>
<dbReference type="EMBL" id="PXOA01000697">
    <property type="protein sequence ID" value="RFU73131.1"/>
    <property type="molecule type" value="Genomic_DNA"/>
</dbReference>
<keyword evidence="2" id="KW-1185">Reference proteome</keyword>
<reference evidence="1 2" key="1">
    <citation type="journal article" date="2018" name="PLoS Pathog.">
        <title>Evolution of structural diversity of trichothecenes, a family of toxins produced by plant pathogenic and entomopathogenic fungi.</title>
        <authorList>
            <person name="Proctor R.H."/>
            <person name="McCormick S.P."/>
            <person name="Kim H.S."/>
            <person name="Cardoza R.E."/>
            <person name="Stanley A.M."/>
            <person name="Lindo L."/>
            <person name="Kelly A."/>
            <person name="Brown D.W."/>
            <person name="Lee T."/>
            <person name="Vaughan M.M."/>
            <person name="Alexander N.J."/>
            <person name="Busman M."/>
            <person name="Gutierrez S."/>
        </authorList>
    </citation>
    <scope>NUCLEOTIDE SEQUENCE [LARGE SCALE GENOMIC DNA]</scope>
    <source>
        <strain evidence="1 2">IBT 40837</strain>
    </source>
</reference>
<gene>
    <name evidence="1" type="ORF">TARUN_9131</name>
</gene>
<dbReference type="OrthoDB" id="2885612at2759"/>
<name>A0A395NB49_TRIAR</name>
<comment type="caution">
    <text evidence="1">The sequence shown here is derived from an EMBL/GenBank/DDBJ whole genome shotgun (WGS) entry which is preliminary data.</text>
</comment>
<dbReference type="AlphaFoldDB" id="A0A395NB49"/>
<protein>
    <submittedName>
        <fullName evidence="1">Uncharacterized protein</fullName>
    </submittedName>
</protein>
<sequence>MGDGTARMSWLSGRPQRVLNLRRPSELSMKNYDYEPQWSVMDDQILLTLPSGGTATSPSTIHLVDINDSLDKDDDTVEFKQIAKLSFHASRSRLLSNRAGFVTVEFREGQSNLTLRTHDWNGDITGEKIVSADFFDGNIVVHGPSIALCIGHGPRPPYWCGFHEPRQIVIWNTVSGDVTRVQIPHDDRGPQCHRGNFQFATPSFIALGGHIDPCYDRPYSVLRSFPTTPSEKLGRYFHQHENFEFGDDHDAIAIPGSSAHNNVIVHHHQDMHRFTVADVGLLTGEIPSEALPSPGYFIDPDYHKDLFHVFSDKDDARTLYGSINDSLPSLAGNKLLVKEWIGDYDHEEDQYHSFDRSMGWFRVLYLYDFDQARCKALRQLSPHSERQDLETRLKEQNPEARVTVVSRMFYASIEEEDDSEKTTSPEWKAHVRERWETQRARETGEAKFPVLEFDDPPEDQDNPRLLFTRSMICLPKIRDGARFALTTSAIIELPSEEEDGYLNYFGEE</sequence>
<accession>A0A395NB49</accession>
<evidence type="ECO:0000313" key="2">
    <source>
        <dbReference type="Proteomes" id="UP000266272"/>
    </source>
</evidence>
<dbReference type="Proteomes" id="UP000266272">
    <property type="component" value="Unassembled WGS sequence"/>
</dbReference>
<evidence type="ECO:0000313" key="1">
    <source>
        <dbReference type="EMBL" id="RFU73131.1"/>
    </source>
</evidence>
<organism evidence="1 2">
    <name type="scientific">Trichoderma arundinaceum</name>
    <dbReference type="NCBI Taxonomy" id="490622"/>
    <lineage>
        <taxon>Eukaryota</taxon>
        <taxon>Fungi</taxon>
        <taxon>Dikarya</taxon>
        <taxon>Ascomycota</taxon>
        <taxon>Pezizomycotina</taxon>
        <taxon>Sordariomycetes</taxon>
        <taxon>Hypocreomycetidae</taxon>
        <taxon>Hypocreales</taxon>
        <taxon>Hypocreaceae</taxon>
        <taxon>Trichoderma</taxon>
    </lineage>
</organism>